<evidence type="ECO:0000313" key="3">
    <source>
        <dbReference type="Proteomes" id="UP001253545"/>
    </source>
</evidence>
<reference evidence="2 3" key="1">
    <citation type="submission" date="2023-09" db="EMBL/GenBank/DDBJ databases">
        <authorList>
            <person name="Rey-Velasco X."/>
        </authorList>
    </citation>
    <scope>NUCLEOTIDE SEQUENCE [LARGE SCALE GENOMIC DNA]</scope>
    <source>
        <strain evidence="2 3">P117</strain>
    </source>
</reference>
<keyword evidence="1" id="KW-0472">Membrane</keyword>
<feature type="transmembrane region" description="Helical" evidence="1">
    <location>
        <begin position="29"/>
        <end position="46"/>
    </location>
</feature>
<sequence length="100" mass="11892">MKYFFWFGVLAYVFVYFYAAWVYEGFSMPLAIVIFVLLVSFVYWRYKRHIELQAQQQAQQHMQAQSPIKSEPPKNLSIWSSPLPYMVILVMIVVYAVLQV</sequence>
<dbReference type="EMBL" id="JAVRHX010000001">
    <property type="protein sequence ID" value="MDT0593225.1"/>
    <property type="molecule type" value="Genomic_DNA"/>
</dbReference>
<gene>
    <name evidence="2" type="ORF">RM552_00030</name>
</gene>
<feature type="transmembrane region" description="Helical" evidence="1">
    <location>
        <begin position="76"/>
        <end position="98"/>
    </location>
</feature>
<comment type="caution">
    <text evidence="2">The sequence shown here is derived from an EMBL/GenBank/DDBJ whole genome shotgun (WGS) entry which is preliminary data.</text>
</comment>
<evidence type="ECO:0000313" key="2">
    <source>
        <dbReference type="EMBL" id="MDT0593225.1"/>
    </source>
</evidence>
<dbReference type="RefSeq" id="WP_311366752.1">
    <property type="nucleotide sequence ID" value="NZ_JAVRHX010000001.1"/>
</dbReference>
<protein>
    <submittedName>
        <fullName evidence="2">Uncharacterized protein</fullName>
    </submittedName>
</protein>
<proteinExistence type="predicted"/>
<evidence type="ECO:0000256" key="1">
    <source>
        <dbReference type="SAM" id="Phobius"/>
    </source>
</evidence>
<keyword evidence="1" id="KW-0812">Transmembrane</keyword>
<name>A0ABU2ZLE8_9ALTE</name>
<accession>A0ABU2ZLE8</accession>
<keyword evidence="3" id="KW-1185">Reference proteome</keyword>
<dbReference type="Proteomes" id="UP001253545">
    <property type="component" value="Unassembled WGS sequence"/>
</dbReference>
<feature type="transmembrane region" description="Helical" evidence="1">
    <location>
        <begin position="5"/>
        <end position="23"/>
    </location>
</feature>
<organism evidence="2 3">
    <name type="scientific">Glaciecola petra</name>
    <dbReference type="NCBI Taxonomy" id="3075602"/>
    <lineage>
        <taxon>Bacteria</taxon>
        <taxon>Pseudomonadati</taxon>
        <taxon>Pseudomonadota</taxon>
        <taxon>Gammaproteobacteria</taxon>
        <taxon>Alteromonadales</taxon>
        <taxon>Alteromonadaceae</taxon>
        <taxon>Glaciecola</taxon>
    </lineage>
</organism>
<keyword evidence="1" id="KW-1133">Transmembrane helix</keyword>